<evidence type="ECO:0000256" key="10">
    <source>
        <dbReference type="ARBA" id="ARBA00039098"/>
    </source>
</evidence>
<dbReference type="Pfam" id="PF08352">
    <property type="entry name" value="oligo_HPY"/>
    <property type="match status" value="1"/>
</dbReference>
<reference evidence="15 16" key="1">
    <citation type="journal article" date="2019" name="Int. J. Syst. Evol. Microbiol.">
        <title>The Global Catalogue of Microorganisms (GCM) 10K type strain sequencing project: providing services to taxonomists for standard genome sequencing and annotation.</title>
        <authorList>
            <consortium name="The Broad Institute Genomics Platform"/>
            <consortium name="The Broad Institute Genome Sequencing Center for Infectious Disease"/>
            <person name="Wu L."/>
            <person name="Ma J."/>
        </authorList>
    </citation>
    <scope>NUCLEOTIDE SEQUENCE [LARGE SCALE GENOMIC DNA]</scope>
    <source>
        <strain evidence="15 16">CGMCC 1.12237</strain>
    </source>
</reference>
<evidence type="ECO:0000256" key="6">
    <source>
        <dbReference type="ARBA" id="ARBA00022967"/>
    </source>
</evidence>
<evidence type="ECO:0000256" key="13">
    <source>
        <dbReference type="SAM" id="MobiDB-lite"/>
    </source>
</evidence>
<gene>
    <name evidence="15" type="ORF">ACFPJ5_15385</name>
</gene>
<comment type="catalytic activity">
    <reaction evidence="12">
        <text>Ni(2+)(out) + ATP + H2O = Ni(2+)(in) + ADP + phosphate + H(+)</text>
        <dbReference type="Rhea" id="RHEA:15557"/>
        <dbReference type="ChEBI" id="CHEBI:15377"/>
        <dbReference type="ChEBI" id="CHEBI:15378"/>
        <dbReference type="ChEBI" id="CHEBI:30616"/>
        <dbReference type="ChEBI" id="CHEBI:43474"/>
        <dbReference type="ChEBI" id="CHEBI:49786"/>
        <dbReference type="ChEBI" id="CHEBI:456216"/>
        <dbReference type="EC" id="7.2.2.11"/>
    </reaction>
    <physiologicalReaction direction="left-to-right" evidence="12">
        <dbReference type="Rhea" id="RHEA:15558"/>
    </physiologicalReaction>
</comment>
<dbReference type="NCBIfam" id="TIGR01727">
    <property type="entry name" value="oligo_HPY"/>
    <property type="match status" value="1"/>
</dbReference>
<keyword evidence="6" id="KW-1278">Translocase</keyword>
<dbReference type="SUPFAM" id="SSF52540">
    <property type="entry name" value="P-loop containing nucleoside triphosphate hydrolases"/>
    <property type="match status" value="1"/>
</dbReference>
<keyword evidence="8" id="KW-0472">Membrane</keyword>
<keyword evidence="16" id="KW-1185">Reference proteome</keyword>
<comment type="subunit">
    <text evidence="9">The complex is composed of two ATP-binding proteins (NikD and NikE), two transmembrane proteins (NikB and NikC) and a solute-binding protein (NikA).</text>
</comment>
<protein>
    <recommendedName>
        <fullName evidence="11">Nickel import system ATP-binding protein NikD</fullName>
        <ecNumber evidence="10">7.2.2.11</ecNumber>
    </recommendedName>
</protein>
<dbReference type="AlphaFoldDB" id="A0ABD5RES1"/>
<dbReference type="GO" id="GO:0015413">
    <property type="term" value="F:ABC-type nickel transporter activity"/>
    <property type="evidence" value="ECO:0007669"/>
    <property type="project" value="UniProtKB-EC"/>
</dbReference>
<dbReference type="InterPro" id="IPR013563">
    <property type="entry name" value="Oligopep_ABC_C"/>
</dbReference>
<dbReference type="EMBL" id="JBHSKX010000002">
    <property type="protein sequence ID" value="MFC5368311.1"/>
    <property type="molecule type" value="Genomic_DNA"/>
</dbReference>
<dbReference type="EC" id="7.2.2.11" evidence="10"/>
<evidence type="ECO:0000256" key="5">
    <source>
        <dbReference type="ARBA" id="ARBA00022840"/>
    </source>
</evidence>
<dbReference type="GO" id="GO:0005886">
    <property type="term" value="C:plasma membrane"/>
    <property type="evidence" value="ECO:0007669"/>
    <property type="project" value="UniProtKB-SubCell"/>
</dbReference>
<accession>A0ABD5RES1</accession>
<evidence type="ECO:0000256" key="7">
    <source>
        <dbReference type="ARBA" id="ARBA00023065"/>
    </source>
</evidence>
<dbReference type="InterPro" id="IPR003439">
    <property type="entry name" value="ABC_transporter-like_ATP-bd"/>
</dbReference>
<keyword evidence="4" id="KW-0547">Nucleotide-binding</keyword>
<dbReference type="InterPro" id="IPR050388">
    <property type="entry name" value="ABC_Ni/Peptide_Import"/>
</dbReference>
<dbReference type="Proteomes" id="UP001596201">
    <property type="component" value="Unassembled WGS sequence"/>
</dbReference>
<dbReference type="PANTHER" id="PTHR43297">
    <property type="entry name" value="OLIGOPEPTIDE TRANSPORT ATP-BINDING PROTEIN APPD"/>
    <property type="match status" value="1"/>
</dbReference>
<evidence type="ECO:0000256" key="4">
    <source>
        <dbReference type="ARBA" id="ARBA00022741"/>
    </source>
</evidence>
<evidence type="ECO:0000259" key="14">
    <source>
        <dbReference type="PROSITE" id="PS50893"/>
    </source>
</evidence>
<evidence type="ECO:0000256" key="8">
    <source>
        <dbReference type="ARBA" id="ARBA00023136"/>
    </source>
</evidence>
<evidence type="ECO:0000256" key="9">
    <source>
        <dbReference type="ARBA" id="ARBA00038669"/>
    </source>
</evidence>
<keyword evidence="5 15" id="KW-0067">ATP-binding</keyword>
<comment type="caution">
    <text evidence="15">The sequence shown here is derived from an EMBL/GenBank/DDBJ whole genome shotgun (WGS) entry which is preliminary data.</text>
</comment>
<name>A0ABD5RES1_9EURY</name>
<dbReference type="CDD" id="cd03257">
    <property type="entry name" value="ABC_NikE_OppD_transporters"/>
    <property type="match status" value="1"/>
</dbReference>
<dbReference type="Pfam" id="PF00005">
    <property type="entry name" value="ABC_tran"/>
    <property type="match status" value="1"/>
</dbReference>
<evidence type="ECO:0000256" key="1">
    <source>
        <dbReference type="ARBA" id="ARBA00004202"/>
    </source>
</evidence>
<organism evidence="15 16">
    <name type="scientific">Salinirubrum litoreum</name>
    <dbReference type="NCBI Taxonomy" id="1126234"/>
    <lineage>
        <taxon>Archaea</taxon>
        <taxon>Methanobacteriati</taxon>
        <taxon>Methanobacteriota</taxon>
        <taxon>Stenosarchaea group</taxon>
        <taxon>Halobacteria</taxon>
        <taxon>Halobacteriales</taxon>
        <taxon>Haloferacaceae</taxon>
        <taxon>Salinirubrum</taxon>
    </lineage>
</organism>
<keyword evidence="2" id="KW-0813">Transport</keyword>
<sequence length="359" mass="38402">MSQPLLAVEGLRTHFHTDEGTVRAVDGIDFEVHRGETVCIVGESGSGKTVASETITQLIPSPPGEIAGGTITFDGEDITNLSEKRLRTIRGGRIGHVFQNPQGALNPVYTVGWQIVEAVQLHSDLSRDDARRKAIDLLDRVGIPEASARFDDYPHEFSGGMKQRIVIAMALASEPDLLIADEPTTALDVTIQAQILRLLQDLQEEFDMAILLITHDLGVVAEIADRVVVMYAGKVMEAGDVYRIFEDPAHPYTRALLDCLPGRGGDTRSIGGSLPDPTDPPDGCRFAARCPHAVEDCHVGDQPPMYDVGPGDHEVSCVHFAPGGDPSVVLGSDQSVETSAGRADGGRPESGPSEGGESR</sequence>
<feature type="domain" description="ABC transporter" evidence="14">
    <location>
        <begin position="6"/>
        <end position="257"/>
    </location>
</feature>
<dbReference type="Gene3D" id="3.40.50.300">
    <property type="entry name" value="P-loop containing nucleotide triphosphate hydrolases"/>
    <property type="match status" value="1"/>
</dbReference>
<keyword evidence="3" id="KW-1003">Cell membrane</keyword>
<dbReference type="GO" id="GO:0005524">
    <property type="term" value="F:ATP binding"/>
    <property type="evidence" value="ECO:0007669"/>
    <property type="project" value="UniProtKB-KW"/>
</dbReference>
<comment type="subcellular location">
    <subcellularLocation>
        <location evidence="1">Cell membrane</location>
        <topology evidence="1">Peripheral membrane protein</topology>
    </subcellularLocation>
</comment>
<dbReference type="InterPro" id="IPR027417">
    <property type="entry name" value="P-loop_NTPase"/>
</dbReference>
<dbReference type="InterPro" id="IPR017871">
    <property type="entry name" value="ABC_transporter-like_CS"/>
</dbReference>
<proteinExistence type="predicted"/>
<feature type="region of interest" description="Disordered" evidence="13">
    <location>
        <begin position="326"/>
        <end position="359"/>
    </location>
</feature>
<dbReference type="InterPro" id="IPR003593">
    <property type="entry name" value="AAA+_ATPase"/>
</dbReference>
<dbReference type="PROSITE" id="PS00211">
    <property type="entry name" value="ABC_TRANSPORTER_1"/>
    <property type="match status" value="1"/>
</dbReference>
<dbReference type="FunFam" id="3.40.50.300:FF:000016">
    <property type="entry name" value="Oligopeptide ABC transporter ATP-binding component"/>
    <property type="match status" value="1"/>
</dbReference>
<dbReference type="SMART" id="SM00382">
    <property type="entry name" value="AAA"/>
    <property type="match status" value="1"/>
</dbReference>
<dbReference type="PANTHER" id="PTHR43297:SF13">
    <property type="entry name" value="NICKEL ABC TRANSPORTER, ATP-BINDING PROTEIN"/>
    <property type="match status" value="1"/>
</dbReference>
<keyword evidence="7" id="KW-0406">Ion transport</keyword>
<evidence type="ECO:0000256" key="11">
    <source>
        <dbReference type="ARBA" id="ARBA00044143"/>
    </source>
</evidence>
<evidence type="ECO:0000313" key="16">
    <source>
        <dbReference type="Proteomes" id="UP001596201"/>
    </source>
</evidence>
<evidence type="ECO:0000256" key="2">
    <source>
        <dbReference type="ARBA" id="ARBA00022448"/>
    </source>
</evidence>
<evidence type="ECO:0000313" key="15">
    <source>
        <dbReference type="EMBL" id="MFC5368311.1"/>
    </source>
</evidence>
<dbReference type="RefSeq" id="WP_227230585.1">
    <property type="nucleotide sequence ID" value="NZ_JAJCVJ010000002.1"/>
</dbReference>
<dbReference type="PROSITE" id="PS50893">
    <property type="entry name" value="ABC_TRANSPORTER_2"/>
    <property type="match status" value="1"/>
</dbReference>
<evidence type="ECO:0000256" key="3">
    <source>
        <dbReference type="ARBA" id="ARBA00022475"/>
    </source>
</evidence>
<evidence type="ECO:0000256" key="12">
    <source>
        <dbReference type="ARBA" id="ARBA00048610"/>
    </source>
</evidence>